<evidence type="ECO:0000313" key="7">
    <source>
        <dbReference type="Proteomes" id="UP000030145"/>
    </source>
</evidence>
<comment type="caution">
    <text evidence="6">The sequence shown here is derived from an EMBL/GenBank/DDBJ whole genome shotgun (WGS) entry which is preliminary data.</text>
</comment>
<evidence type="ECO:0000256" key="5">
    <source>
        <dbReference type="SAM" id="MobiDB-lite"/>
    </source>
</evidence>
<dbReference type="InterPro" id="IPR029058">
    <property type="entry name" value="AB_hydrolase_fold"/>
</dbReference>
<dbReference type="InterPro" id="IPR000675">
    <property type="entry name" value="Cutinase/axe"/>
</dbReference>
<evidence type="ECO:0000313" key="6">
    <source>
        <dbReference type="EMBL" id="KGM18101.1"/>
    </source>
</evidence>
<reference evidence="6 7" key="1">
    <citation type="submission" date="2014-10" db="EMBL/GenBank/DDBJ databases">
        <title>Whole Genome sequence of Corynebacterium auriscanis strain CIP 106629.</title>
        <authorList>
            <person name="Hassan S.S."/>
            <person name="Jamal S.B."/>
            <person name="Tiwari S."/>
            <person name="Oliveira L.D.C."/>
            <person name="Souza F."/>
            <person name="Mariano D.C."/>
            <person name="Almeida S."/>
            <person name="Dorella F."/>
            <person name="Pereira F."/>
            <person name="Carvalho A."/>
            <person name="Leal C.A."/>
            <person name="Soares S.D.C."/>
            <person name="Figueiredo H.C."/>
            <person name="Silva A."/>
            <person name="Azevedo V.A."/>
        </authorList>
    </citation>
    <scope>NUCLEOTIDE SEQUENCE [LARGE SCALE GENOMIC DNA]</scope>
    <source>
        <strain evidence="6 7">CIP 106629</strain>
    </source>
</reference>
<dbReference type="Pfam" id="PF01083">
    <property type="entry name" value="Cutinase"/>
    <property type="match status" value="1"/>
</dbReference>
<accession>A0A0A2DMH7</accession>
<dbReference type="EMBL" id="JRVJ01000022">
    <property type="protein sequence ID" value="KGM18101.1"/>
    <property type="molecule type" value="Genomic_DNA"/>
</dbReference>
<evidence type="ECO:0000256" key="4">
    <source>
        <dbReference type="ARBA" id="ARBA00023157"/>
    </source>
</evidence>
<organism evidence="6 7">
    <name type="scientific">Corynebacterium auriscanis</name>
    <dbReference type="NCBI Taxonomy" id="99807"/>
    <lineage>
        <taxon>Bacteria</taxon>
        <taxon>Bacillati</taxon>
        <taxon>Actinomycetota</taxon>
        <taxon>Actinomycetes</taxon>
        <taxon>Mycobacteriales</taxon>
        <taxon>Corynebacteriaceae</taxon>
        <taxon>Corynebacterium</taxon>
    </lineage>
</organism>
<dbReference type="SUPFAM" id="SSF53474">
    <property type="entry name" value="alpha/beta-Hydrolases"/>
    <property type="match status" value="1"/>
</dbReference>
<evidence type="ECO:0000256" key="3">
    <source>
        <dbReference type="ARBA" id="ARBA00022801"/>
    </source>
</evidence>
<proteinExistence type="inferred from homology"/>
<dbReference type="Gene3D" id="3.40.50.1820">
    <property type="entry name" value="alpha/beta hydrolase"/>
    <property type="match status" value="1"/>
</dbReference>
<dbReference type="GO" id="GO:0052689">
    <property type="term" value="F:carboxylic ester hydrolase activity"/>
    <property type="evidence" value="ECO:0007669"/>
    <property type="project" value="UniProtKB-KW"/>
</dbReference>
<protein>
    <submittedName>
        <fullName evidence="6">Carbohydrate esterase</fullName>
    </submittedName>
</protein>
<gene>
    <name evidence="6" type="ORF">MA47_10085</name>
</gene>
<keyword evidence="2" id="KW-0719">Serine esterase</keyword>
<comment type="similarity">
    <text evidence="1">Belongs to the cutinase family.</text>
</comment>
<dbReference type="SMART" id="SM01110">
    <property type="entry name" value="Cutinase"/>
    <property type="match status" value="1"/>
</dbReference>
<keyword evidence="7" id="KW-1185">Reference proteome</keyword>
<feature type="region of interest" description="Disordered" evidence="5">
    <location>
        <begin position="32"/>
        <end position="57"/>
    </location>
</feature>
<keyword evidence="4" id="KW-1015">Disulfide bond</keyword>
<dbReference type="GeneID" id="300551945"/>
<evidence type="ECO:0000256" key="2">
    <source>
        <dbReference type="ARBA" id="ARBA00022487"/>
    </source>
</evidence>
<keyword evidence="3" id="KW-0378">Hydrolase</keyword>
<dbReference type="AlphaFoldDB" id="A0A0A2DMH7"/>
<sequence length="312" mass="32939">MKKLLTIVAALVVVIVIVVGVGSWINKNDNAGPSLPGPKEPSNSAGPNAPQNPPGCAPYELIAAPGTWESKANDDPVNPHAFKWSLLLQTTQPLQQQYSPEQLKVWTVPYTAQFRNINAQHEKTYDASRAEGYGKIANELKSTHQRCPATKFLLVGFSQGAVIMGDMANNIGNGRGPVPADSVRGVTLIADGRQELDKGVLVGNKGVSGVGAEIALNPVSGLIQGIVPGATMRGPRPDGFGGLSDRVFNICAVGDLVCDGPRDPVNAVAKAREMFLANPVHKEYAKNRSVLPGGATAPEWVVGWTKKIVEAG</sequence>
<name>A0A0A2DMH7_9CORY</name>
<dbReference type="PANTHER" id="PTHR33630:SF9">
    <property type="entry name" value="CUTINASE 4"/>
    <property type="match status" value="1"/>
</dbReference>
<dbReference type="Proteomes" id="UP000030145">
    <property type="component" value="Unassembled WGS sequence"/>
</dbReference>
<dbReference type="PANTHER" id="PTHR33630">
    <property type="entry name" value="CUTINASE RV1984C-RELATED-RELATED"/>
    <property type="match status" value="1"/>
</dbReference>
<evidence type="ECO:0000256" key="1">
    <source>
        <dbReference type="ARBA" id="ARBA00007534"/>
    </source>
</evidence>
<dbReference type="RefSeq" id="WP_035115932.1">
    <property type="nucleotide sequence ID" value="NZ_CP047046.1"/>
</dbReference>